<gene>
    <name evidence="5" type="ORF">EII34_15665</name>
</gene>
<evidence type="ECO:0000259" key="3">
    <source>
        <dbReference type="Pfam" id="PF13359"/>
    </source>
</evidence>
<accession>A0A3P1T2Y7</accession>
<keyword evidence="2" id="KW-0479">Metal-binding</keyword>
<feature type="domain" description="DDE Tnp4" evidence="3">
    <location>
        <begin position="104"/>
        <end position="250"/>
    </location>
</feature>
<evidence type="ECO:0000313" key="5">
    <source>
        <dbReference type="EMBL" id="RRD02833.1"/>
    </source>
</evidence>
<comment type="caution">
    <text evidence="5">The sequence shown here is derived from an EMBL/GenBank/DDBJ whole genome shotgun (WGS) entry which is preliminary data.</text>
</comment>
<dbReference type="InterPro" id="IPR027805">
    <property type="entry name" value="Transposase_HTH_dom"/>
</dbReference>
<evidence type="ECO:0000256" key="1">
    <source>
        <dbReference type="ARBA" id="ARBA00001968"/>
    </source>
</evidence>
<evidence type="ECO:0000256" key="2">
    <source>
        <dbReference type="ARBA" id="ARBA00022723"/>
    </source>
</evidence>
<dbReference type="InterPro" id="IPR027806">
    <property type="entry name" value="HARBI1_dom"/>
</dbReference>
<sequence>MLYQSTTGLCEETIDELTCRVADVIASRGMDLSRCRIPLRGQVVACLLILRQDLPQMVVADLLGVSQPTISRIWRRITALLEAVLVFLPGGLAEAIQQHQLILIDGTHVPTGNRPASGQARHNYSGKRKLQCLNVQVASTDRGDLIAVSDPVPGSRHDSKAIALCGWQDLLDSCAATWIADTAYIATTAITPIKKLPRQPRTNHDKDFNTTIARIRVNVEHCIAQLKTWRILSHGYRGPLKELPGIIHLVTNLEILRTYTHNQPRE</sequence>
<comment type="cofactor">
    <cofactor evidence="1">
        <name>a divalent metal cation</name>
        <dbReference type="ChEBI" id="CHEBI:60240"/>
    </cofactor>
</comment>
<proteinExistence type="predicted"/>
<name>A0A3P1T2Y7_9ACTN</name>
<reference evidence="5 6" key="1">
    <citation type="submission" date="2018-11" db="EMBL/GenBank/DDBJ databases">
        <title>Genomes From Bacteria Associated with the Canine Oral Cavity: a Test Case for Automated Genome-Based Taxonomic Assignment.</title>
        <authorList>
            <person name="Coil D.A."/>
            <person name="Jospin G."/>
            <person name="Darling A.E."/>
            <person name="Wallis C."/>
            <person name="Davis I.J."/>
            <person name="Harris S."/>
            <person name="Eisen J.A."/>
            <person name="Holcombe L.J."/>
            <person name="O'Flynn C."/>
        </authorList>
    </citation>
    <scope>NUCLEOTIDE SEQUENCE [LARGE SCALE GENOMIC DNA]</scope>
    <source>
        <strain evidence="5 6">OH887_COT-365</strain>
    </source>
</reference>
<evidence type="ECO:0000313" key="6">
    <source>
        <dbReference type="Proteomes" id="UP000280819"/>
    </source>
</evidence>
<evidence type="ECO:0000259" key="4">
    <source>
        <dbReference type="Pfam" id="PF13613"/>
    </source>
</evidence>
<dbReference type="Pfam" id="PF13613">
    <property type="entry name" value="HTH_Tnp_4"/>
    <property type="match status" value="1"/>
</dbReference>
<dbReference type="OrthoDB" id="3724576at2"/>
<dbReference type="AlphaFoldDB" id="A0A3P1T2Y7"/>
<organism evidence="5 6">
    <name type="scientific">Arachnia propionica</name>
    <dbReference type="NCBI Taxonomy" id="1750"/>
    <lineage>
        <taxon>Bacteria</taxon>
        <taxon>Bacillati</taxon>
        <taxon>Actinomycetota</taxon>
        <taxon>Actinomycetes</taxon>
        <taxon>Propionibacteriales</taxon>
        <taxon>Propionibacteriaceae</taxon>
        <taxon>Arachnia</taxon>
    </lineage>
</organism>
<dbReference type="Pfam" id="PF13359">
    <property type="entry name" value="DDE_Tnp_4"/>
    <property type="match status" value="1"/>
</dbReference>
<feature type="domain" description="Transposase Helix-turn-helix" evidence="4">
    <location>
        <begin position="35"/>
        <end position="85"/>
    </location>
</feature>
<dbReference type="EMBL" id="RQZG01000039">
    <property type="protein sequence ID" value="RRD02833.1"/>
    <property type="molecule type" value="Genomic_DNA"/>
</dbReference>
<dbReference type="GO" id="GO:0046872">
    <property type="term" value="F:metal ion binding"/>
    <property type="evidence" value="ECO:0007669"/>
    <property type="project" value="UniProtKB-KW"/>
</dbReference>
<protein>
    <submittedName>
        <fullName evidence="5">Transposase</fullName>
    </submittedName>
</protein>
<dbReference type="Proteomes" id="UP000280819">
    <property type="component" value="Unassembled WGS sequence"/>
</dbReference>